<name>A0A1H4CTI9_9BACT</name>
<feature type="chain" id="PRO_5011490688" description="DUF4890 domain-containing protein" evidence="1">
    <location>
        <begin position="24"/>
        <end position="161"/>
    </location>
</feature>
<evidence type="ECO:0008006" key="4">
    <source>
        <dbReference type="Google" id="ProtNLM"/>
    </source>
</evidence>
<gene>
    <name evidence="2" type="ORF">SAMN05660909_02789</name>
</gene>
<keyword evidence="1" id="KW-0732">Signal</keyword>
<reference evidence="3" key="1">
    <citation type="submission" date="2016-10" db="EMBL/GenBank/DDBJ databases">
        <authorList>
            <person name="Varghese N."/>
            <person name="Submissions S."/>
        </authorList>
    </citation>
    <scope>NUCLEOTIDE SEQUENCE [LARGE SCALE GENOMIC DNA]</scope>
    <source>
        <strain evidence="3">DSM 23920</strain>
    </source>
</reference>
<sequence length="161" mass="18840">MKRIKLIWFTVLMLFAGPSVVTAQQTASDEAAEKIKAIQIQYLTKKLELTPEEAQKFLPVYNNYTKEVEQLIAEHRDKKDQDHLTPDEAGKKNMDKELNYQKRMLDIRSRYSTEFQKVLPGRKAGMVFKSEREFRNIMVIHLNNQRMNRMGQGGGPNKRRP</sequence>
<proteinExistence type="predicted"/>
<protein>
    <recommendedName>
        <fullName evidence="4">DUF4890 domain-containing protein</fullName>
    </recommendedName>
</protein>
<accession>A0A1H4CTI9</accession>
<dbReference type="AlphaFoldDB" id="A0A1H4CTI9"/>
<evidence type="ECO:0000313" key="2">
    <source>
        <dbReference type="EMBL" id="SEA63651.1"/>
    </source>
</evidence>
<dbReference type="STRING" id="408074.SAMN05660909_02789"/>
<organism evidence="2 3">
    <name type="scientific">Chitinophaga terrae</name>
    <name type="common">ex Kim and Jung 2007</name>
    <dbReference type="NCBI Taxonomy" id="408074"/>
    <lineage>
        <taxon>Bacteria</taxon>
        <taxon>Pseudomonadati</taxon>
        <taxon>Bacteroidota</taxon>
        <taxon>Chitinophagia</taxon>
        <taxon>Chitinophagales</taxon>
        <taxon>Chitinophagaceae</taxon>
        <taxon>Chitinophaga</taxon>
    </lineage>
</organism>
<dbReference type="Proteomes" id="UP000199656">
    <property type="component" value="Unassembled WGS sequence"/>
</dbReference>
<feature type="signal peptide" evidence="1">
    <location>
        <begin position="1"/>
        <end position="23"/>
    </location>
</feature>
<keyword evidence="3" id="KW-1185">Reference proteome</keyword>
<evidence type="ECO:0000313" key="3">
    <source>
        <dbReference type="Proteomes" id="UP000199656"/>
    </source>
</evidence>
<dbReference type="RefSeq" id="WP_307375796.1">
    <property type="nucleotide sequence ID" value="NZ_JAUSSL010000001.1"/>
</dbReference>
<dbReference type="EMBL" id="FNRL01000011">
    <property type="protein sequence ID" value="SEA63651.1"/>
    <property type="molecule type" value="Genomic_DNA"/>
</dbReference>
<evidence type="ECO:0000256" key="1">
    <source>
        <dbReference type="SAM" id="SignalP"/>
    </source>
</evidence>